<gene>
    <name evidence="5" type="ORF">FW778_03915</name>
</gene>
<dbReference type="Pfam" id="PF00295">
    <property type="entry name" value="Glyco_hydro_28"/>
    <property type="match status" value="1"/>
</dbReference>
<accession>A0A5J5IJG1</accession>
<keyword evidence="3 4" id="KW-0326">Glycosidase</keyword>
<evidence type="ECO:0000313" key="5">
    <source>
        <dbReference type="EMBL" id="KAA9041190.1"/>
    </source>
</evidence>
<evidence type="ECO:0000256" key="3">
    <source>
        <dbReference type="ARBA" id="ARBA00023295"/>
    </source>
</evidence>
<evidence type="ECO:0000256" key="1">
    <source>
        <dbReference type="ARBA" id="ARBA00008834"/>
    </source>
</evidence>
<comment type="caution">
    <text evidence="5">The sequence shown here is derived from an EMBL/GenBank/DDBJ whole genome shotgun (WGS) entry which is preliminary data.</text>
</comment>
<dbReference type="PANTHER" id="PTHR31339">
    <property type="entry name" value="PECTIN LYASE-RELATED"/>
    <property type="match status" value="1"/>
</dbReference>
<dbReference type="InterPro" id="IPR011050">
    <property type="entry name" value="Pectin_lyase_fold/virulence"/>
</dbReference>
<organism evidence="5 6">
    <name type="scientific">Ginsengibacter hankyongi</name>
    <dbReference type="NCBI Taxonomy" id="2607284"/>
    <lineage>
        <taxon>Bacteria</taxon>
        <taxon>Pseudomonadati</taxon>
        <taxon>Bacteroidota</taxon>
        <taxon>Chitinophagia</taxon>
        <taxon>Chitinophagales</taxon>
        <taxon>Chitinophagaceae</taxon>
        <taxon>Ginsengibacter</taxon>
    </lineage>
</organism>
<dbReference type="PANTHER" id="PTHR31339:SF9">
    <property type="entry name" value="PLASMIN AND FIBRONECTIN-BINDING PROTEIN A"/>
    <property type="match status" value="1"/>
</dbReference>
<dbReference type="InterPro" id="IPR051801">
    <property type="entry name" value="GH28_Enzymes"/>
</dbReference>
<comment type="similarity">
    <text evidence="1 4">Belongs to the glycosyl hydrolase 28 family.</text>
</comment>
<dbReference type="InterPro" id="IPR012334">
    <property type="entry name" value="Pectin_lyas_fold"/>
</dbReference>
<protein>
    <submittedName>
        <fullName evidence="5">Glycoside hydrolase family 28 protein</fullName>
    </submittedName>
</protein>
<dbReference type="AlphaFoldDB" id="A0A5J5IJG1"/>
<dbReference type="SMART" id="SM00710">
    <property type="entry name" value="PbH1"/>
    <property type="match status" value="6"/>
</dbReference>
<keyword evidence="2 4" id="KW-0378">Hydrolase</keyword>
<dbReference type="Gene3D" id="2.160.20.10">
    <property type="entry name" value="Single-stranded right-handed beta-helix, Pectin lyase-like"/>
    <property type="match status" value="1"/>
</dbReference>
<name>A0A5J5IJG1_9BACT</name>
<dbReference type="RefSeq" id="WP_150413279.1">
    <property type="nucleotide sequence ID" value="NZ_VYQF01000001.1"/>
</dbReference>
<dbReference type="GO" id="GO:0004650">
    <property type="term" value="F:polygalacturonase activity"/>
    <property type="evidence" value="ECO:0007669"/>
    <property type="project" value="InterPro"/>
</dbReference>
<sequence>MKTILLITVACVLCHQNIYSQKKYNIKNFGAVADGRTLNTEKIQAAIDKANGDGGGEVIIPEGKFVTGTIVLKPGVDLHLNPNAVLLGSTNPYDYPFMKEVLIKGSVKEGESIGALIGARSADHIAITGHGTIDGQGRKLALTIDSLFYVGKLDTAYYNLRRKRADRRPGNIKFESCENVTVSGITIKNAAGWVQTYDLCKNLTIDHIRVESDAYWNNDGMDVVDCSNVRIAHCFVNAADDGICLKSEHAGHFNDNIYVDNCTVRSSASAVKFGTASTGGFKNIVIKNIRVFDTFRSAIAIESVDGGILENVLVDSVFATNTGNPVFIRLGHRNVNGPIGTLKNILIKNMKVEVPFGRPDANYDLRGPALAFFHNPFPSSIVGLPGHPIENVVLENIEISYPGNGNDGLAYLPLYRLKDVPEVAKEYPEFSMFGELPAWAFYVRHVEGLVVKNVSVVARKKDYRPAYVFDDVKGLGLSNCGVKVNDQGKQFILNNVSGEKLQVNDKLVQRLHP</sequence>
<evidence type="ECO:0000256" key="4">
    <source>
        <dbReference type="RuleBase" id="RU361169"/>
    </source>
</evidence>
<dbReference type="InterPro" id="IPR006626">
    <property type="entry name" value="PbH1"/>
</dbReference>
<dbReference type="GO" id="GO:0005975">
    <property type="term" value="P:carbohydrate metabolic process"/>
    <property type="evidence" value="ECO:0007669"/>
    <property type="project" value="InterPro"/>
</dbReference>
<dbReference type="Proteomes" id="UP000326903">
    <property type="component" value="Unassembled WGS sequence"/>
</dbReference>
<keyword evidence="6" id="KW-1185">Reference proteome</keyword>
<evidence type="ECO:0000313" key="6">
    <source>
        <dbReference type="Proteomes" id="UP000326903"/>
    </source>
</evidence>
<dbReference type="EMBL" id="VYQF01000001">
    <property type="protein sequence ID" value="KAA9041190.1"/>
    <property type="molecule type" value="Genomic_DNA"/>
</dbReference>
<proteinExistence type="inferred from homology"/>
<evidence type="ECO:0000256" key="2">
    <source>
        <dbReference type="ARBA" id="ARBA00022801"/>
    </source>
</evidence>
<dbReference type="SUPFAM" id="SSF51126">
    <property type="entry name" value="Pectin lyase-like"/>
    <property type="match status" value="1"/>
</dbReference>
<dbReference type="InterPro" id="IPR000743">
    <property type="entry name" value="Glyco_hydro_28"/>
</dbReference>
<reference evidence="5 6" key="1">
    <citation type="submission" date="2019-09" db="EMBL/GenBank/DDBJ databases">
        <title>Draft genome sequence of Ginsengibacter sp. BR5-29.</title>
        <authorList>
            <person name="Im W.-T."/>
        </authorList>
    </citation>
    <scope>NUCLEOTIDE SEQUENCE [LARGE SCALE GENOMIC DNA]</scope>
    <source>
        <strain evidence="5 6">BR5-29</strain>
    </source>
</reference>